<dbReference type="Gene3D" id="3.40.630.30">
    <property type="match status" value="1"/>
</dbReference>
<keyword evidence="6" id="KW-1185">Reference proteome</keyword>
<dbReference type="InterPro" id="IPR051531">
    <property type="entry name" value="N-acetyltransferase"/>
</dbReference>
<accession>A0A4U3MLP7</accession>
<comment type="similarity">
    <text evidence="3">Belongs to the acetyltransferase family. RimJ subfamily.</text>
</comment>
<name>A0A4U3MLP7_9ACTN</name>
<evidence type="ECO:0000259" key="4">
    <source>
        <dbReference type="PROSITE" id="PS51186"/>
    </source>
</evidence>
<reference evidence="5 6" key="1">
    <citation type="submission" date="2019-04" db="EMBL/GenBank/DDBJ databases">
        <title>Herbidospora sp. NEAU-GS14.nov., a novel actinomycete isolated from soil.</title>
        <authorList>
            <person name="Han L."/>
        </authorList>
    </citation>
    <scope>NUCLEOTIDE SEQUENCE [LARGE SCALE GENOMIC DNA]</scope>
    <source>
        <strain evidence="5 6">NEAU-GS14</strain>
    </source>
</reference>
<keyword evidence="1 5" id="KW-0808">Transferase</keyword>
<dbReference type="RefSeq" id="WP_137246016.1">
    <property type="nucleotide sequence ID" value="NZ_SZQA01000003.1"/>
</dbReference>
<evidence type="ECO:0000256" key="1">
    <source>
        <dbReference type="ARBA" id="ARBA00022679"/>
    </source>
</evidence>
<dbReference type="PROSITE" id="PS51186">
    <property type="entry name" value="GNAT"/>
    <property type="match status" value="1"/>
</dbReference>
<dbReference type="AlphaFoldDB" id="A0A4U3MLP7"/>
<proteinExistence type="inferred from homology"/>
<evidence type="ECO:0000313" key="5">
    <source>
        <dbReference type="EMBL" id="TKK90548.1"/>
    </source>
</evidence>
<dbReference type="SUPFAM" id="SSF55729">
    <property type="entry name" value="Acyl-CoA N-acyltransferases (Nat)"/>
    <property type="match status" value="1"/>
</dbReference>
<dbReference type="Pfam" id="PF13302">
    <property type="entry name" value="Acetyltransf_3"/>
    <property type="match status" value="1"/>
</dbReference>
<dbReference type="InterPro" id="IPR000182">
    <property type="entry name" value="GNAT_dom"/>
</dbReference>
<comment type="caution">
    <text evidence="5">The sequence shown here is derived from an EMBL/GenBank/DDBJ whole genome shotgun (WGS) entry which is preliminary data.</text>
</comment>
<dbReference type="Proteomes" id="UP000308705">
    <property type="component" value="Unassembled WGS sequence"/>
</dbReference>
<dbReference type="PANTHER" id="PTHR43792">
    <property type="entry name" value="GNAT FAMILY, PUTATIVE (AFU_ORTHOLOGUE AFUA_3G00765)-RELATED-RELATED"/>
    <property type="match status" value="1"/>
</dbReference>
<sequence length="165" mass="18853">MPELQPLRADHADRLLTFETDNRAFFARTVEDRGDDYFTTFPDHHQAVLDEQAQGRLRFHVLVADDGEILGRFNLYDLENGTAELGFRLAEKMTGKGLATRTVRDLCDLAKSYGLRSLRAEADLANRGSRGVLQRAGFVRTGETSFWRDLHDDPRQDEVTWRSLP</sequence>
<dbReference type="PANTHER" id="PTHR43792:SF8">
    <property type="entry name" value="[RIBOSOMAL PROTEIN US5]-ALANINE N-ACETYLTRANSFERASE"/>
    <property type="match status" value="1"/>
</dbReference>
<evidence type="ECO:0000313" key="6">
    <source>
        <dbReference type="Proteomes" id="UP000308705"/>
    </source>
</evidence>
<dbReference type="InterPro" id="IPR016181">
    <property type="entry name" value="Acyl_CoA_acyltransferase"/>
</dbReference>
<protein>
    <submittedName>
        <fullName evidence="5">GNAT family N-acetyltransferase</fullName>
    </submittedName>
</protein>
<gene>
    <name evidence="5" type="ORF">FDA94_06035</name>
</gene>
<evidence type="ECO:0000256" key="3">
    <source>
        <dbReference type="ARBA" id="ARBA00038502"/>
    </source>
</evidence>
<dbReference type="GO" id="GO:0016747">
    <property type="term" value="F:acyltransferase activity, transferring groups other than amino-acyl groups"/>
    <property type="evidence" value="ECO:0007669"/>
    <property type="project" value="InterPro"/>
</dbReference>
<evidence type="ECO:0000256" key="2">
    <source>
        <dbReference type="ARBA" id="ARBA00023315"/>
    </source>
</evidence>
<dbReference type="OrthoDB" id="5125488at2"/>
<organism evidence="5 6">
    <name type="scientific">Herbidospora galbida</name>
    <dbReference type="NCBI Taxonomy" id="2575442"/>
    <lineage>
        <taxon>Bacteria</taxon>
        <taxon>Bacillati</taxon>
        <taxon>Actinomycetota</taxon>
        <taxon>Actinomycetes</taxon>
        <taxon>Streptosporangiales</taxon>
        <taxon>Streptosporangiaceae</taxon>
        <taxon>Herbidospora</taxon>
    </lineage>
</organism>
<keyword evidence="2" id="KW-0012">Acyltransferase</keyword>
<feature type="domain" description="N-acetyltransferase" evidence="4">
    <location>
        <begin position="20"/>
        <end position="157"/>
    </location>
</feature>
<dbReference type="EMBL" id="SZQA01000003">
    <property type="protein sequence ID" value="TKK90548.1"/>
    <property type="molecule type" value="Genomic_DNA"/>
</dbReference>